<keyword evidence="3" id="KW-1185">Reference proteome</keyword>
<dbReference type="RefSeq" id="WP_371237026.1">
    <property type="nucleotide sequence ID" value="NZ_JAHWZY010000006.1"/>
</dbReference>
<evidence type="ECO:0000313" key="3">
    <source>
        <dbReference type="Proteomes" id="UP001567537"/>
    </source>
</evidence>
<comment type="caution">
    <text evidence="2">The sequence shown here is derived from an EMBL/GenBank/DDBJ whole genome shotgun (WGS) entry which is preliminary data.</text>
</comment>
<dbReference type="EMBL" id="JAHWZY010000006">
    <property type="protein sequence ID" value="MEZ3178733.1"/>
    <property type="molecule type" value="Genomic_DNA"/>
</dbReference>
<evidence type="ECO:0000256" key="1">
    <source>
        <dbReference type="SAM" id="SignalP"/>
    </source>
</evidence>
<evidence type="ECO:0008006" key="4">
    <source>
        <dbReference type="Google" id="ProtNLM"/>
    </source>
</evidence>
<gene>
    <name evidence="2" type="ORF">KYY02_08450</name>
</gene>
<name>A0ABV4IYW8_9ACTN</name>
<accession>A0ABV4IYW8</accession>
<keyword evidence="1" id="KW-0732">Signal</keyword>
<proteinExistence type="predicted"/>
<protein>
    <recommendedName>
        <fullName evidence="4">Secreted protein</fullName>
    </recommendedName>
</protein>
<evidence type="ECO:0000313" key="2">
    <source>
        <dbReference type="EMBL" id="MEZ3178733.1"/>
    </source>
</evidence>
<feature type="signal peptide" evidence="1">
    <location>
        <begin position="1"/>
        <end position="22"/>
    </location>
</feature>
<sequence>MPKGTRSALVVVLPVRSLFASAWSGRGCDSAEAYTAVLGYGVPEGLEPLPACHG</sequence>
<dbReference type="Proteomes" id="UP001567537">
    <property type="component" value="Unassembled WGS sequence"/>
</dbReference>
<reference evidence="2 3" key="1">
    <citation type="journal article" date="2021" name="Res Sq">
        <title>Streptomyces Pimoensis sp. nov., Isolated From the Taklimakan Desert in Xinjiang, China.</title>
        <authorList>
            <person name="Zhang P."/>
            <person name="Luo X."/>
            <person name="Luo X."/>
            <person name="Liu Z."/>
            <person name="Xia Z."/>
            <person name="Wan C."/>
            <person name="zhang L."/>
        </authorList>
    </citation>
    <scope>NUCLEOTIDE SEQUENCE [LARGE SCALE GENOMIC DNA]</scope>
    <source>
        <strain evidence="2 3">TRM75549</strain>
    </source>
</reference>
<organism evidence="2 3">
    <name type="scientific">Streptomyces pimonensis</name>
    <dbReference type="NCBI Taxonomy" id="2860288"/>
    <lineage>
        <taxon>Bacteria</taxon>
        <taxon>Bacillati</taxon>
        <taxon>Actinomycetota</taxon>
        <taxon>Actinomycetes</taxon>
        <taxon>Kitasatosporales</taxon>
        <taxon>Streptomycetaceae</taxon>
        <taxon>Streptomyces</taxon>
    </lineage>
</organism>
<feature type="chain" id="PRO_5045574460" description="Secreted protein" evidence="1">
    <location>
        <begin position="23"/>
        <end position="54"/>
    </location>
</feature>